<feature type="transmembrane region" description="Helical" evidence="5">
    <location>
        <begin position="239"/>
        <end position="258"/>
    </location>
</feature>
<feature type="transmembrane region" description="Helical" evidence="5">
    <location>
        <begin position="127"/>
        <end position="145"/>
    </location>
</feature>
<feature type="transmembrane region" description="Helical" evidence="5">
    <location>
        <begin position="362"/>
        <end position="389"/>
    </location>
</feature>
<comment type="subcellular location">
    <subcellularLocation>
        <location evidence="1">Membrane</location>
        <topology evidence="1">Multi-pass membrane protein</topology>
    </subcellularLocation>
</comment>
<dbReference type="PANTHER" id="PTHR37422">
    <property type="entry name" value="TEICHURONIC ACID BIOSYNTHESIS PROTEIN TUAE"/>
    <property type="match status" value="1"/>
</dbReference>
<evidence type="ECO:0000256" key="1">
    <source>
        <dbReference type="ARBA" id="ARBA00004141"/>
    </source>
</evidence>
<feature type="transmembrane region" description="Helical" evidence="5">
    <location>
        <begin position="324"/>
        <end position="342"/>
    </location>
</feature>
<feature type="domain" description="O-antigen ligase-related" evidence="6">
    <location>
        <begin position="202"/>
        <end position="340"/>
    </location>
</feature>
<keyword evidence="2 5" id="KW-0812">Transmembrane</keyword>
<evidence type="ECO:0000256" key="4">
    <source>
        <dbReference type="ARBA" id="ARBA00023136"/>
    </source>
</evidence>
<dbReference type="InterPro" id="IPR007016">
    <property type="entry name" value="O-antigen_ligase-rel_domated"/>
</dbReference>
<dbReference type="AlphaFoldDB" id="A0A0G0SYI6"/>
<protein>
    <recommendedName>
        <fullName evidence="6">O-antigen ligase-related domain-containing protein</fullName>
    </recommendedName>
</protein>
<evidence type="ECO:0000313" key="7">
    <source>
        <dbReference type="EMBL" id="KKR30642.1"/>
    </source>
</evidence>
<sequence length="410" mass="47079">MEVKKIDFFKSFLLVGLVILPLFYWPSAPIPYELPKVYFVDRWIEMLVVLGVVTNLNRLQKEKLDMLLIILVGSFLIIAATSSYLGVNFQKSIFGNHYRSDGLITLSHLVGLFLTVLVFVKKDWIKDIAFSISLGAFLVSIWALFDSFKLYVLNVISVPNWDGAIGVSFGNPNFLAGYLVVTLPFTAYVINYFERPKKLLYFVFITQIVAILATRALAGILGVLVFFFLLLFFQKTRYHKIFLSLTMVLLSMVSFVFISQIKDQRIDRLFAAEGRERIIRKGLLAFEKRPILGWGWANFDYAFDSVVWPVRLDHDVYVDKAHSLFLEILVSTGIIGFIFYSATIFRSFTNLLKMKDFQNPLIYVLILFIVHSQTNIISIGEEIIFWTVLGISAKKFKNSYLPNLSTEKYS</sequence>
<feature type="transmembrane region" description="Helical" evidence="5">
    <location>
        <begin position="200"/>
        <end position="233"/>
    </location>
</feature>
<dbReference type="Proteomes" id="UP000034793">
    <property type="component" value="Unassembled WGS sequence"/>
</dbReference>
<reference evidence="7 8" key="1">
    <citation type="journal article" date="2015" name="Nature">
        <title>rRNA introns, odd ribosomes, and small enigmatic genomes across a large radiation of phyla.</title>
        <authorList>
            <person name="Brown C.T."/>
            <person name="Hug L.A."/>
            <person name="Thomas B.C."/>
            <person name="Sharon I."/>
            <person name="Castelle C.J."/>
            <person name="Singh A."/>
            <person name="Wilkins M.J."/>
            <person name="Williams K.H."/>
            <person name="Banfield J.F."/>
        </authorList>
    </citation>
    <scope>NUCLEOTIDE SEQUENCE [LARGE SCALE GENOMIC DNA]</scope>
</reference>
<keyword evidence="4 5" id="KW-0472">Membrane</keyword>
<dbReference type="EMBL" id="LBXL01000004">
    <property type="protein sequence ID" value="KKR30642.1"/>
    <property type="molecule type" value="Genomic_DNA"/>
</dbReference>
<organism evidence="7 8">
    <name type="scientific">Candidatus Woesebacteria bacterium GW2011_GWA1_39_8</name>
    <dbReference type="NCBI Taxonomy" id="1618552"/>
    <lineage>
        <taxon>Bacteria</taxon>
        <taxon>Candidatus Woeseibacteriota</taxon>
    </lineage>
</organism>
<dbReference type="Pfam" id="PF04932">
    <property type="entry name" value="Wzy_C"/>
    <property type="match status" value="1"/>
</dbReference>
<dbReference type="GO" id="GO:0016020">
    <property type="term" value="C:membrane"/>
    <property type="evidence" value="ECO:0007669"/>
    <property type="project" value="UniProtKB-SubCell"/>
</dbReference>
<keyword evidence="3 5" id="KW-1133">Transmembrane helix</keyword>
<comment type="caution">
    <text evidence="7">The sequence shown here is derived from an EMBL/GenBank/DDBJ whole genome shotgun (WGS) entry which is preliminary data.</text>
</comment>
<feature type="transmembrane region" description="Helical" evidence="5">
    <location>
        <begin position="37"/>
        <end position="56"/>
    </location>
</feature>
<feature type="transmembrane region" description="Helical" evidence="5">
    <location>
        <begin position="175"/>
        <end position="193"/>
    </location>
</feature>
<feature type="transmembrane region" description="Helical" evidence="5">
    <location>
        <begin position="68"/>
        <end position="87"/>
    </location>
</feature>
<feature type="transmembrane region" description="Helical" evidence="5">
    <location>
        <begin position="102"/>
        <end position="120"/>
    </location>
</feature>
<evidence type="ECO:0000256" key="5">
    <source>
        <dbReference type="SAM" id="Phobius"/>
    </source>
</evidence>
<gene>
    <name evidence="7" type="ORF">UT61_C0004G0069</name>
</gene>
<proteinExistence type="predicted"/>
<dbReference type="PANTHER" id="PTHR37422:SF13">
    <property type="entry name" value="LIPOPOLYSACCHARIDE BIOSYNTHESIS PROTEIN PA4999-RELATED"/>
    <property type="match status" value="1"/>
</dbReference>
<evidence type="ECO:0000313" key="8">
    <source>
        <dbReference type="Proteomes" id="UP000034793"/>
    </source>
</evidence>
<accession>A0A0G0SYI6</accession>
<evidence type="ECO:0000256" key="2">
    <source>
        <dbReference type="ARBA" id="ARBA00022692"/>
    </source>
</evidence>
<name>A0A0G0SYI6_9BACT</name>
<evidence type="ECO:0000256" key="3">
    <source>
        <dbReference type="ARBA" id="ARBA00022989"/>
    </source>
</evidence>
<evidence type="ECO:0000259" key="6">
    <source>
        <dbReference type="Pfam" id="PF04932"/>
    </source>
</evidence>
<feature type="transmembrane region" description="Helical" evidence="5">
    <location>
        <begin position="7"/>
        <end position="25"/>
    </location>
</feature>
<dbReference type="InterPro" id="IPR051533">
    <property type="entry name" value="WaaL-like"/>
</dbReference>